<dbReference type="Pfam" id="PF02518">
    <property type="entry name" value="HATPase_c"/>
    <property type="match status" value="1"/>
</dbReference>
<dbReference type="SUPFAM" id="SSF52172">
    <property type="entry name" value="CheY-like"/>
    <property type="match status" value="1"/>
</dbReference>
<dbReference type="InterPro" id="IPR011123">
    <property type="entry name" value="Y_Y_Y"/>
</dbReference>
<evidence type="ECO:0000313" key="12">
    <source>
        <dbReference type="EMBL" id="MCY1723496.1"/>
    </source>
</evidence>
<dbReference type="InterPro" id="IPR013783">
    <property type="entry name" value="Ig-like_fold"/>
</dbReference>
<dbReference type="Pfam" id="PF12833">
    <property type="entry name" value="HTH_18"/>
    <property type="match status" value="1"/>
</dbReference>
<evidence type="ECO:0000256" key="4">
    <source>
        <dbReference type="ARBA" id="ARBA00023015"/>
    </source>
</evidence>
<dbReference type="Gene3D" id="1.10.10.60">
    <property type="entry name" value="Homeodomain-like"/>
    <property type="match status" value="2"/>
</dbReference>
<gene>
    <name evidence="12" type="ORF">OU798_24305</name>
</gene>
<dbReference type="InterPro" id="IPR011006">
    <property type="entry name" value="CheY-like_superfamily"/>
</dbReference>
<dbReference type="Gene3D" id="3.30.565.10">
    <property type="entry name" value="Histidine kinase-like ATPase, C-terminal domain"/>
    <property type="match status" value="1"/>
</dbReference>
<comment type="catalytic activity">
    <reaction evidence="1">
        <text>ATP + protein L-histidine = ADP + protein N-phospho-L-histidine.</text>
        <dbReference type="EC" id="2.7.13.3"/>
    </reaction>
</comment>
<dbReference type="InterPro" id="IPR009057">
    <property type="entry name" value="Homeodomain-like_sf"/>
</dbReference>
<dbReference type="EMBL" id="JAPOHD010000069">
    <property type="protein sequence ID" value="MCY1723496.1"/>
    <property type="molecule type" value="Genomic_DNA"/>
</dbReference>
<dbReference type="InterPro" id="IPR011047">
    <property type="entry name" value="Quinoprotein_ADH-like_sf"/>
</dbReference>
<dbReference type="PROSITE" id="PS50109">
    <property type="entry name" value="HIS_KIN"/>
    <property type="match status" value="1"/>
</dbReference>
<dbReference type="SMART" id="SM00342">
    <property type="entry name" value="HTH_ARAC"/>
    <property type="match status" value="1"/>
</dbReference>
<dbReference type="InterPro" id="IPR001789">
    <property type="entry name" value="Sig_transdc_resp-reg_receiver"/>
</dbReference>
<dbReference type="PANTHER" id="PTHR43547">
    <property type="entry name" value="TWO-COMPONENT HISTIDINE KINASE"/>
    <property type="match status" value="1"/>
</dbReference>
<feature type="domain" description="Histidine kinase" evidence="10">
    <location>
        <begin position="826"/>
        <end position="1061"/>
    </location>
</feature>
<dbReference type="Pfam" id="PF07495">
    <property type="entry name" value="Y_Y_Y"/>
    <property type="match status" value="1"/>
</dbReference>
<dbReference type="InterPro" id="IPR011110">
    <property type="entry name" value="Reg_prop"/>
</dbReference>
<evidence type="ECO:0000313" key="13">
    <source>
        <dbReference type="Proteomes" id="UP001145087"/>
    </source>
</evidence>
<dbReference type="Pfam" id="PF07494">
    <property type="entry name" value="Reg_prop"/>
    <property type="match status" value="3"/>
</dbReference>
<dbReference type="InterPro" id="IPR005467">
    <property type="entry name" value="His_kinase_dom"/>
</dbReference>
<dbReference type="InterPro" id="IPR015943">
    <property type="entry name" value="WD40/YVTN_repeat-like_dom_sf"/>
</dbReference>
<evidence type="ECO:0000259" key="11">
    <source>
        <dbReference type="PROSITE" id="PS50110"/>
    </source>
</evidence>
<dbReference type="InterPro" id="IPR003661">
    <property type="entry name" value="HisK_dim/P_dom"/>
</dbReference>
<dbReference type="InterPro" id="IPR018060">
    <property type="entry name" value="HTH_AraC"/>
</dbReference>
<dbReference type="SUPFAM" id="SSF50998">
    <property type="entry name" value="Quinoprotein alcohol dehydrogenase-like"/>
    <property type="match status" value="1"/>
</dbReference>
<keyword evidence="3 7" id="KW-0597">Phosphoprotein</keyword>
<dbReference type="PANTHER" id="PTHR43547:SF2">
    <property type="entry name" value="HYBRID SIGNAL TRANSDUCTION HISTIDINE KINASE C"/>
    <property type="match status" value="1"/>
</dbReference>
<feature type="domain" description="HTH araC/xylS-type" evidence="9">
    <location>
        <begin position="1246"/>
        <end position="1345"/>
    </location>
</feature>
<evidence type="ECO:0000256" key="7">
    <source>
        <dbReference type="PROSITE-ProRule" id="PRU00169"/>
    </source>
</evidence>
<evidence type="ECO:0000256" key="2">
    <source>
        <dbReference type="ARBA" id="ARBA00012438"/>
    </source>
</evidence>
<reference evidence="12" key="1">
    <citation type="submission" date="2022-11" db="EMBL/GenBank/DDBJ databases">
        <title>Marilongibacter aestuarii gen. nov., sp. nov., isolated from tidal flat sediment.</title>
        <authorList>
            <person name="Jiayan W."/>
        </authorList>
    </citation>
    <scope>NUCLEOTIDE SEQUENCE</scope>
    <source>
        <strain evidence="12">Z1-6</strain>
    </source>
</reference>
<dbReference type="EC" id="2.7.13.3" evidence="2"/>
<dbReference type="Gene3D" id="3.40.50.2300">
    <property type="match status" value="1"/>
</dbReference>
<name>A0A9X3J9E4_9BACT</name>
<keyword evidence="6" id="KW-0804">Transcription</keyword>
<dbReference type="Gene3D" id="2.60.40.10">
    <property type="entry name" value="Immunoglobulins"/>
    <property type="match status" value="1"/>
</dbReference>
<dbReference type="SUPFAM" id="SSF47384">
    <property type="entry name" value="Homodimeric domain of signal transducing histidine kinase"/>
    <property type="match status" value="1"/>
</dbReference>
<dbReference type="PROSITE" id="PS00041">
    <property type="entry name" value="HTH_ARAC_FAMILY_1"/>
    <property type="match status" value="1"/>
</dbReference>
<dbReference type="CDD" id="cd00082">
    <property type="entry name" value="HisKA"/>
    <property type="match status" value="1"/>
</dbReference>
<keyword evidence="8" id="KW-0812">Transmembrane</keyword>
<dbReference type="InterPro" id="IPR004358">
    <property type="entry name" value="Sig_transdc_His_kin-like_C"/>
</dbReference>
<feature type="modified residue" description="4-aspartylphosphate" evidence="7">
    <location>
        <position position="1147"/>
    </location>
</feature>
<feature type="domain" description="Response regulatory" evidence="11">
    <location>
        <begin position="1099"/>
        <end position="1214"/>
    </location>
</feature>
<dbReference type="FunFam" id="3.40.50.2300:FF:000138">
    <property type="entry name" value="Two-component system sensor histidine kinase/response regulator"/>
    <property type="match status" value="1"/>
</dbReference>
<dbReference type="SMART" id="SM00448">
    <property type="entry name" value="REC"/>
    <property type="match status" value="1"/>
</dbReference>
<evidence type="ECO:0000256" key="3">
    <source>
        <dbReference type="ARBA" id="ARBA00022553"/>
    </source>
</evidence>
<dbReference type="GO" id="GO:0000155">
    <property type="term" value="F:phosphorelay sensor kinase activity"/>
    <property type="evidence" value="ECO:0007669"/>
    <property type="project" value="InterPro"/>
</dbReference>
<dbReference type="PROSITE" id="PS01124">
    <property type="entry name" value="HTH_ARAC_FAMILY_2"/>
    <property type="match status" value="1"/>
</dbReference>
<evidence type="ECO:0000256" key="8">
    <source>
        <dbReference type="SAM" id="Phobius"/>
    </source>
</evidence>
<dbReference type="InterPro" id="IPR018062">
    <property type="entry name" value="HTH_AraC-typ_CS"/>
</dbReference>
<dbReference type="SMART" id="SM00387">
    <property type="entry name" value="HATPase_c"/>
    <property type="match status" value="1"/>
</dbReference>
<dbReference type="Pfam" id="PF00072">
    <property type="entry name" value="Response_reg"/>
    <property type="match status" value="1"/>
</dbReference>
<dbReference type="CDD" id="cd17574">
    <property type="entry name" value="REC_OmpR"/>
    <property type="match status" value="1"/>
</dbReference>
<sequence>MKKIHLHIYTSKKWILFSLFSFISFALIAQQNKKFAVPKFQQLDLRDGLSNLNISSIVQDDLGYIWISTARGLNRYDGTSFKHYLVGDDEHSLYSNMLNALYKNQDGQLFCWSNGVNLLDTQNDKMYRLESYHGIFVDFIDFDNKTYGISSSSGLCIYDPTINSFKKLTHIKNDLVLNKLHGDSATGIWGKSNDNLFLANYNSRTDQFNRYAIPSVQGTSSGGPMVKIDSILILSGKQFSTFNLKTKKFSPLPNKWRKLNQLRDLEIWFVEKIDNTIWYGTRTQGLFIFDLETNALINLNKTNSDINSNFITCAFKDRDENIWVGSFDHGVNIAFKDCGNVNYDISLNKITDNKFINSITSDTQNNYYIGSRNDGFYIYNAVTKSTRNYNTQNSFLSSNHIRTIFVDTQHKLWVADQKALHITNKQTKQLKEYYIPKANEGMSAFCEFEGKVIACSDEQGFFIFDLDGNLIKQELKLGSNISQIIPLNKEELIVASYFDGIFIYSISSGKFRNIFNESNVKDNMPNQTINIHLDDNNILWIGNYAIGLYRLDLKTNSVKVYTIEDGLPDNDIVGITEDKSGALWLSTSYGLSRFNKNNEFRNYYYNEGLNNLQFHAKSTHIDENGIVYFGGNNGLSYFDPMVMYQLSNKNPPKIILQKLIVQNKEIKVDDEADILSTNLNITSEIKLNHKQNSITIDYHAFDFVAADEIRYCYILDGLEEEWNNVGKRDFASFSNLRPGNYIFKVKAQNNKGIWSEVSSLGITIKPSPFLTIWAFGLYILMLSTIIYITFQLRLRAKLYKNRLEFEHNERIRENEVAEMKMRFFSNISHEIRTPLTLIKGYVDLFSKDLDKKNIKIASFNGLQYSTNRLLNLVNQLLLVRKLENDVLDLKVKRDDIVQLTNRLVQPYLYVASSKEITIELESDFDKLILPMDEDKYEKIMSNLLSNSLKHVKVKGLIKIKIELLEVPEMANYFNDKSNIKDDSYVKISVIDNGTGIPKKDLVHIFDRYAQSKIDRKKPDYSGTGIGLNFTKRLIELHNGAIMVRSKKNIETIFSFILPLNEATYEKDTWTNSESTLKQEIQEKYVKETSTITTNKNKPLILLVEDDLELNRFINSSLKKQFNVISCFNGTEGIKLAQNQFPELIISDIMMPEMDGFEMCKSIREDELISHLPIILLTAKTETESIISGYKYGADDYITKPFDQNILIARIRNLIESRKKLQASYKQGILVENQVEITNQFELNFVKRIESIIASEYQSSKLNVNFLASKMNMSRTNFYRKFMSVTDISPKDFITKYRINKSIEMMKDGNDNFGEISHLCGFGSQSNYSAIFKKEKGVTPLQFKKAM</sequence>
<keyword evidence="13" id="KW-1185">Reference proteome</keyword>
<accession>A0A9X3J9E4</accession>
<dbReference type="InterPro" id="IPR003594">
    <property type="entry name" value="HATPase_dom"/>
</dbReference>
<dbReference type="SUPFAM" id="SSF46689">
    <property type="entry name" value="Homeodomain-like"/>
    <property type="match status" value="1"/>
</dbReference>
<keyword evidence="5" id="KW-0238">DNA-binding</keyword>
<comment type="caution">
    <text evidence="12">The sequence shown here is derived from an EMBL/GenBank/DDBJ whole genome shotgun (WGS) entry which is preliminary data.</text>
</comment>
<dbReference type="SUPFAM" id="SSF55874">
    <property type="entry name" value="ATPase domain of HSP90 chaperone/DNA topoisomerase II/histidine kinase"/>
    <property type="match status" value="1"/>
</dbReference>
<dbReference type="GO" id="GO:0043565">
    <property type="term" value="F:sequence-specific DNA binding"/>
    <property type="evidence" value="ECO:0007669"/>
    <property type="project" value="InterPro"/>
</dbReference>
<protein>
    <recommendedName>
        <fullName evidence="2">histidine kinase</fullName>
        <ecNumber evidence="2">2.7.13.3</ecNumber>
    </recommendedName>
</protein>
<feature type="transmembrane region" description="Helical" evidence="8">
    <location>
        <begin position="769"/>
        <end position="790"/>
    </location>
</feature>
<dbReference type="Pfam" id="PF00512">
    <property type="entry name" value="HisKA"/>
    <property type="match status" value="1"/>
</dbReference>
<evidence type="ECO:0000259" key="10">
    <source>
        <dbReference type="PROSITE" id="PS50109"/>
    </source>
</evidence>
<keyword evidence="8" id="KW-1133">Transmembrane helix</keyword>
<evidence type="ECO:0000256" key="5">
    <source>
        <dbReference type="ARBA" id="ARBA00023125"/>
    </source>
</evidence>
<keyword evidence="8" id="KW-0472">Membrane</keyword>
<keyword evidence="4" id="KW-0805">Transcription regulation</keyword>
<dbReference type="RefSeq" id="WP_343335822.1">
    <property type="nucleotide sequence ID" value="NZ_JAPOHD010000069.1"/>
</dbReference>
<dbReference type="Gene3D" id="1.10.287.130">
    <property type="match status" value="1"/>
</dbReference>
<evidence type="ECO:0000256" key="6">
    <source>
        <dbReference type="ARBA" id="ARBA00023163"/>
    </source>
</evidence>
<dbReference type="PRINTS" id="PR00344">
    <property type="entry name" value="BCTRLSENSOR"/>
</dbReference>
<dbReference type="GO" id="GO:0003700">
    <property type="term" value="F:DNA-binding transcription factor activity"/>
    <property type="evidence" value="ECO:0007669"/>
    <property type="project" value="InterPro"/>
</dbReference>
<organism evidence="12 13">
    <name type="scientific">Draconibacterium aestuarii</name>
    <dbReference type="NCBI Taxonomy" id="2998507"/>
    <lineage>
        <taxon>Bacteria</taxon>
        <taxon>Pseudomonadati</taxon>
        <taxon>Bacteroidota</taxon>
        <taxon>Bacteroidia</taxon>
        <taxon>Marinilabiliales</taxon>
        <taxon>Prolixibacteraceae</taxon>
        <taxon>Draconibacterium</taxon>
    </lineage>
</organism>
<dbReference type="PROSITE" id="PS50110">
    <property type="entry name" value="RESPONSE_REGULATORY"/>
    <property type="match status" value="1"/>
</dbReference>
<dbReference type="Gene3D" id="2.130.10.10">
    <property type="entry name" value="YVTN repeat-like/Quinoprotein amine dehydrogenase"/>
    <property type="match status" value="3"/>
</dbReference>
<dbReference type="SMART" id="SM00388">
    <property type="entry name" value="HisKA"/>
    <property type="match status" value="1"/>
</dbReference>
<evidence type="ECO:0000256" key="1">
    <source>
        <dbReference type="ARBA" id="ARBA00000085"/>
    </source>
</evidence>
<dbReference type="InterPro" id="IPR036097">
    <property type="entry name" value="HisK_dim/P_sf"/>
</dbReference>
<evidence type="ECO:0000259" key="9">
    <source>
        <dbReference type="PROSITE" id="PS01124"/>
    </source>
</evidence>
<dbReference type="InterPro" id="IPR036890">
    <property type="entry name" value="HATPase_C_sf"/>
</dbReference>
<proteinExistence type="predicted"/>
<dbReference type="Proteomes" id="UP001145087">
    <property type="component" value="Unassembled WGS sequence"/>
</dbReference>